<proteinExistence type="predicted"/>
<feature type="domain" description="CBS" evidence="4">
    <location>
        <begin position="100"/>
        <end position="158"/>
    </location>
</feature>
<dbReference type="EMBL" id="MU069476">
    <property type="protein sequence ID" value="KAF5841778.1"/>
    <property type="molecule type" value="Genomic_DNA"/>
</dbReference>
<dbReference type="InterPro" id="IPR046342">
    <property type="entry name" value="CBS_dom_sf"/>
</dbReference>
<dbReference type="SUPFAM" id="SSF54631">
    <property type="entry name" value="CBS-domain pair"/>
    <property type="match status" value="1"/>
</dbReference>
<dbReference type="Proteomes" id="UP000815325">
    <property type="component" value="Unassembled WGS sequence"/>
</dbReference>
<dbReference type="Gene3D" id="3.10.580.10">
    <property type="entry name" value="CBS-domain"/>
    <property type="match status" value="1"/>
</dbReference>
<dbReference type="SMART" id="SM00116">
    <property type="entry name" value="CBS"/>
    <property type="match status" value="1"/>
</dbReference>
<evidence type="ECO:0000313" key="6">
    <source>
        <dbReference type="Proteomes" id="UP000815325"/>
    </source>
</evidence>
<dbReference type="PROSITE" id="PS51371">
    <property type="entry name" value="CBS"/>
    <property type="match status" value="1"/>
</dbReference>
<keyword evidence="2 3" id="KW-0129">CBS domain</keyword>
<evidence type="ECO:0000256" key="2">
    <source>
        <dbReference type="ARBA" id="ARBA00023122"/>
    </source>
</evidence>
<reference evidence="5" key="1">
    <citation type="submission" date="2017-08" db="EMBL/GenBank/DDBJ databases">
        <authorList>
            <person name="Polle J.E."/>
            <person name="Barry K."/>
            <person name="Cushman J."/>
            <person name="Schmutz J."/>
            <person name="Tran D."/>
            <person name="Hathwaick L.T."/>
            <person name="Yim W.C."/>
            <person name="Jenkins J."/>
            <person name="Mckie-Krisberg Z.M."/>
            <person name="Prochnik S."/>
            <person name="Lindquist E."/>
            <person name="Dockter R.B."/>
            <person name="Adam C."/>
            <person name="Molina H."/>
            <person name="Bunkerborg J."/>
            <person name="Jin E."/>
            <person name="Buchheim M."/>
            <person name="Magnuson J."/>
        </authorList>
    </citation>
    <scope>NUCLEOTIDE SEQUENCE</scope>
    <source>
        <strain evidence="5">CCAP 19/18</strain>
    </source>
</reference>
<dbReference type="InterPro" id="IPR050511">
    <property type="entry name" value="AMPK_gamma/SDS23_families"/>
</dbReference>
<organism evidence="5 6">
    <name type="scientific">Dunaliella salina</name>
    <name type="common">Green alga</name>
    <name type="synonym">Protococcus salinus</name>
    <dbReference type="NCBI Taxonomy" id="3046"/>
    <lineage>
        <taxon>Eukaryota</taxon>
        <taxon>Viridiplantae</taxon>
        <taxon>Chlorophyta</taxon>
        <taxon>core chlorophytes</taxon>
        <taxon>Chlorophyceae</taxon>
        <taxon>CS clade</taxon>
        <taxon>Chlamydomonadales</taxon>
        <taxon>Dunaliellaceae</taxon>
        <taxon>Dunaliella</taxon>
    </lineage>
</organism>
<evidence type="ECO:0000256" key="3">
    <source>
        <dbReference type="PROSITE-ProRule" id="PRU00703"/>
    </source>
</evidence>
<dbReference type="PANTHER" id="PTHR13780">
    <property type="entry name" value="AMP-ACTIVATED PROTEIN KINASE, GAMMA REGULATORY SUBUNIT"/>
    <property type="match status" value="1"/>
</dbReference>
<evidence type="ECO:0000259" key="4">
    <source>
        <dbReference type="PROSITE" id="PS51371"/>
    </source>
</evidence>
<accession>A0ABQ7H4I3</accession>
<evidence type="ECO:0000256" key="1">
    <source>
        <dbReference type="ARBA" id="ARBA00022737"/>
    </source>
</evidence>
<dbReference type="Pfam" id="PF00571">
    <property type="entry name" value="CBS"/>
    <property type="match status" value="1"/>
</dbReference>
<gene>
    <name evidence="5" type="ORF">DUNSADRAFT_11094</name>
</gene>
<sequence length="158" mass="16949">MVCLDPHTPTLLALERMKEVAGVSGAAVVPPQTGCIIANLSLSDMRLITPEHFSVLALPVAEFLALLHNTSYLGYSQKASNSGSHPFFAQGPRSVGGDDQDEVPLFSCSKASTLHEVLHVLADNSVHRVYVVDHDARPNVIGVITPTDLLRWISSQGP</sequence>
<name>A0ABQ7H4I3_DUNSA</name>
<keyword evidence="6" id="KW-1185">Reference proteome</keyword>
<protein>
    <recommendedName>
        <fullName evidence="4">CBS domain-containing protein</fullName>
    </recommendedName>
</protein>
<keyword evidence="1" id="KW-0677">Repeat</keyword>
<evidence type="ECO:0000313" key="5">
    <source>
        <dbReference type="EMBL" id="KAF5841778.1"/>
    </source>
</evidence>
<comment type="caution">
    <text evidence="5">The sequence shown here is derived from an EMBL/GenBank/DDBJ whole genome shotgun (WGS) entry which is preliminary data.</text>
</comment>
<dbReference type="PANTHER" id="PTHR13780:SF128">
    <property type="entry name" value="CBS DOMAIN-CONTAINING PROTEIN"/>
    <property type="match status" value="1"/>
</dbReference>
<dbReference type="InterPro" id="IPR000644">
    <property type="entry name" value="CBS_dom"/>
</dbReference>